<evidence type="ECO:0000313" key="2">
    <source>
        <dbReference type="WBParaSite" id="nRc.2.0.1.t12957-RA"/>
    </source>
</evidence>
<sequence>MVWTKNFLSGAKWLKGKVIKKIGSMVHAILVAMEQVMCCQLVVDHLWSKIKHLQCEYTQLTDYIPNGNKAQEEATKMLGSRKKNDNYTASYREQIRIISDGQELKDYLDFRFCEELFKLQTALPHEKYRQFVKFSEIFRQNRNYDEFSQKVKNLFSPDNADLFEKFRKFDLQNWQPK</sequence>
<dbReference type="Proteomes" id="UP000887565">
    <property type="component" value="Unplaced"/>
</dbReference>
<dbReference type="WBParaSite" id="nRc.2.0.1.t12957-RA">
    <property type="protein sequence ID" value="nRc.2.0.1.t12957-RA"/>
    <property type="gene ID" value="nRc.2.0.1.g12957"/>
</dbReference>
<organism evidence="1 2">
    <name type="scientific">Romanomermis culicivorax</name>
    <name type="common">Nematode worm</name>
    <dbReference type="NCBI Taxonomy" id="13658"/>
    <lineage>
        <taxon>Eukaryota</taxon>
        <taxon>Metazoa</taxon>
        <taxon>Ecdysozoa</taxon>
        <taxon>Nematoda</taxon>
        <taxon>Enoplea</taxon>
        <taxon>Dorylaimia</taxon>
        <taxon>Mermithida</taxon>
        <taxon>Mermithoidea</taxon>
        <taxon>Mermithidae</taxon>
        <taxon>Romanomermis</taxon>
    </lineage>
</organism>
<reference evidence="2" key="1">
    <citation type="submission" date="2022-11" db="UniProtKB">
        <authorList>
            <consortium name="WormBaseParasite"/>
        </authorList>
    </citation>
    <scope>IDENTIFICATION</scope>
</reference>
<name>A0A915IHV9_ROMCU</name>
<accession>A0A915IHV9</accession>
<dbReference type="Gene3D" id="1.20.1160.20">
    <property type="match status" value="1"/>
</dbReference>
<keyword evidence="1" id="KW-1185">Reference proteome</keyword>
<protein>
    <submittedName>
        <fullName evidence="2">Uncharacterized protein</fullName>
    </submittedName>
</protein>
<dbReference type="AlphaFoldDB" id="A0A915IHV9"/>
<proteinExistence type="predicted"/>
<evidence type="ECO:0000313" key="1">
    <source>
        <dbReference type="Proteomes" id="UP000887565"/>
    </source>
</evidence>